<sequence>MLRQQYAKQISGLHPPCPNAKRIQTRISSAVVSTVKAVV</sequence>
<dbReference type="EMBL" id="CADCTR010002643">
    <property type="protein sequence ID" value="CAA9364070.1"/>
    <property type="molecule type" value="Genomic_DNA"/>
</dbReference>
<evidence type="ECO:0000313" key="1">
    <source>
        <dbReference type="EMBL" id="CAA9364070.1"/>
    </source>
</evidence>
<organism evidence="1">
    <name type="scientific">uncultured Chloroflexia bacterium</name>
    <dbReference type="NCBI Taxonomy" id="1672391"/>
    <lineage>
        <taxon>Bacteria</taxon>
        <taxon>Bacillati</taxon>
        <taxon>Chloroflexota</taxon>
        <taxon>Chloroflexia</taxon>
        <taxon>environmental samples</taxon>
    </lineage>
</organism>
<dbReference type="AlphaFoldDB" id="A0A6J4MN47"/>
<proteinExistence type="predicted"/>
<protein>
    <submittedName>
        <fullName evidence="1">Uncharacterized protein</fullName>
    </submittedName>
</protein>
<reference evidence="1" key="1">
    <citation type="submission" date="2020-02" db="EMBL/GenBank/DDBJ databases">
        <authorList>
            <person name="Meier V. D."/>
        </authorList>
    </citation>
    <scope>NUCLEOTIDE SEQUENCE</scope>
    <source>
        <strain evidence="1">AVDCRST_MAG93</strain>
    </source>
</reference>
<name>A0A6J4MN47_9CHLR</name>
<gene>
    <name evidence="1" type="ORF">AVDCRST_MAG93-7838</name>
</gene>
<accession>A0A6J4MN47</accession>